<keyword evidence="2" id="KW-1185">Reference proteome</keyword>
<sequence length="168" mass="19166">MWSSHRDFQSIISADLSGASSPHIMQLVGEARDRYITILSSSMALLRQQCKLDWLKYGDDCTRFFFARAKQRKLSTYIYSIRDARRTEVEGFDQRHPIDIETLSHGPILSPEQQINLCKAFNDKEIKETLFSIPNHKSPGPDEKSRLESIYGPPGICPLLAELCSSME</sequence>
<comment type="caution">
    <text evidence="1">The sequence shown here is derived from an EMBL/GenBank/DDBJ whole genome shotgun (WGS) entry which is preliminary data.</text>
</comment>
<evidence type="ECO:0000313" key="1">
    <source>
        <dbReference type="EMBL" id="KAJ8420784.1"/>
    </source>
</evidence>
<name>A0A9Q1JG53_9CARY</name>
<dbReference type="AlphaFoldDB" id="A0A9Q1JG53"/>
<dbReference type="EMBL" id="JAKOGI010003149">
    <property type="protein sequence ID" value="KAJ8420784.1"/>
    <property type="molecule type" value="Genomic_DNA"/>
</dbReference>
<evidence type="ECO:0000313" key="2">
    <source>
        <dbReference type="Proteomes" id="UP001153076"/>
    </source>
</evidence>
<accession>A0A9Q1JG53</accession>
<gene>
    <name evidence="1" type="ORF">Cgig2_030492</name>
</gene>
<organism evidence="1 2">
    <name type="scientific">Carnegiea gigantea</name>
    <dbReference type="NCBI Taxonomy" id="171969"/>
    <lineage>
        <taxon>Eukaryota</taxon>
        <taxon>Viridiplantae</taxon>
        <taxon>Streptophyta</taxon>
        <taxon>Embryophyta</taxon>
        <taxon>Tracheophyta</taxon>
        <taxon>Spermatophyta</taxon>
        <taxon>Magnoliopsida</taxon>
        <taxon>eudicotyledons</taxon>
        <taxon>Gunneridae</taxon>
        <taxon>Pentapetalae</taxon>
        <taxon>Caryophyllales</taxon>
        <taxon>Cactineae</taxon>
        <taxon>Cactaceae</taxon>
        <taxon>Cactoideae</taxon>
        <taxon>Echinocereeae</taxon>
        <taxon>Carnegiea</taxon>
    </lineage>
</organism>
<proteinExistence type="predicted"/>
<protein>
    <submittedName>
        <fullName evidence="1">Uncharacterized protein</fullName>
    </submittedName>
</protein>
<dbReference type="OrthoDB" id="1938551at2759"/>
<reference evidence="1" key="1">
    <citation type="submission" date="2022-04" db="EMBL/GenBank/DDBJ databases">
        <title>Carnegiea gigantea Genome sequencing and assembly v2.</title>
        <authorList>
            <person name="Copetti D."/>
            <person name="Sanderson M.J."/>
            <person name="Burquez A."/>
            <person name="Wojciechowski M.F."/>
        </authorList>
    </citation>
    <scope>NUCLEOTIDE SEQUENCE</scope>
    <source>
        <strain evidence="1">SGP5-SGP5p</strain>
        <tissue evidence="1">Aerial part</tissue>
    </source>
</reference>
<dbReference type="Proteomes" id="UP001153076">
    <property type="component" value="Unassembled WGS sequence"/>
</dbReference>